<dbReference type="SUPFAM" id="SSF50998">
    <property type="entry name" value="Quinoprotein alcohol dehydrogenase-like"/>
    <property type="match status" value="1"/>
</dbReference>
<dbReference type="Pfam" id="PF00400">
    <property type="entry name" value="WD40"/>
    <property type="match status" value="4"/>
</dbReference>
<dbReference type="PROSITE" id="PS50082">
    <property type="entry name" value="WD_REPEATS_2"/>
    <property type="match status" value="5"/>
</dbReference>
<dbReference type="Proteomes" id="UP000218287">
    <property type="component" value="Plasmid Plasmid1 dna"/>
</dbReference>
<feature type="repeat" description="WD" evidence="1">
    <location>
        <begin position="560"/>
        <end position="582"/>
    </location>
</feature>
<dbReference type="PANTHER" id="PTHR19879">
    <property type="entry name" value="TRANSCRIPTION INITIATION FACTOR TFIID"/>
    <property type="match status" value="1"/>
</dbReference>
<dbReference type="AlphaFoldDB" id="A0A1Z4GR13"/>
<dbReference type="OrthoDB" id="6192037at2"/>
<dbReference type="Gene3D" id="2.130.10.10">
    <property type="entry name" value="YVTN repeat-like/Quinoprotein amine dehydrogenase"/>
    <property type="match status" value="3"/>
</dbReference>
<keyword evidence="3" id="KW-1185">Reference proteome</keyword>
<dbReference type="SMART" id="SM00320">
    <property type="entry name" value="WD40"/>
    <property type="match status" value="11"/>
</dbReference>
<dbReference type="InterPro" id="IPR015943">
    <property type="entry name" value="WD40/YVTN_repeat-like_dom_sf"/>
</dbReference>
<protein>
    <submittedName>
        <fullName evidence="2">WD-repeat protein</fullName>
    </submittedName>
</protein>
<evidence type="ECO:0000313" key="2">
    <source>
        <dbReference type="EMBL" id="BAY19942.1"/>
    </source>
</evidence>
<dbReference type="SUPFAM" id="SSF82171">
    <property type="entry name" value="DPP6 N-terminal domain-like"/>
    <property type="match status" value="1"/>
</dbReference>
<dbReference type="SUPFAM" id="SSF52540">
    <property type="entry name" value="P-loop containing nucleoside triphosphate hydrolases"/>
    <property type="match status" value="1"/>
</dbReference>
<sequence length="1191" mass="133637">MNNYNHYQVGGSLREGTEIYVHRQADSDLYTGLKAGIFCYVLNSRQMGKSSLRVRTMSRLQSEGFVCVAFEMRELCVYQVSADEFYGGFVSHFASELNIEIDLESWWSQNTLLHPFLRLSKFVEEVLLANISQQIIVFVDEIDSILNLEFKDDFFAFVRACYNKRADKPQFQRLTFALFGVATPTDLIADNKFTPLNVDSRAIELTGFQLSEAKPLEQGLIEVVANPTKVMAEILAWTGGQPFLTQWLCQLINTSNTFIASGWETSAVEAIVRSQMIEHWLANDRQQHFQTIRDRILHNKSLACWSLGLYQQLLNQGELSAEDSWELMQLCLSGLVVKRQGKLSIYNRIYATVFDYTWTEQALRAIRPYGAELAAWEISQDAQYLLQNEALEWALVWAKGLSLSHSDYQFLSASQAQELAIAQSKTQTAIQQETQAIQRLKTVQHQTKKRLRIGAIALSAAVISTIGTFFYFQQSEQQLRTNADILNLEREGSRILQVRTDGNQLKDLLGAMKSAQRLKQLTKQHSFKHLPTHTPLFALQAVLSTINEQNRWHLESPAVAIAFSRDGQKIATGGEDGAITLWTPQGKKIQTIKTHKTKTLQGFPISISSLSFSSDGQYIVSADSDYEIQVWHLKTGTLVNKLKLDQETLSDVQFTNDNNIVVVNAFGKVAVLNLQWKLLHTRQIAPPQQGIDLTISLEGDAIVFINAQGKPEVRDIKTGALIKTYSNITHSLGDRLWHSFRQKDGAYISANLNTLKLWHPDGTLQAEIKTHQLLVSGFSSSFDGSVIATSHPDGMLKLWKIHPQKISTPLTPPIQTPRVVVGNQQRINRIQLPGEKLKIAGAKSDAQNRIMDATLSPDGQTIAATKFNGEMTLYKADGSELRSIQTNLPESVIKFSPDGSRLVLLSIRQQKIQLRLANGDLIQEMDAAHYKPGIEFSPDGKELAIAGNQPDKIQLWSREGKFLKTIKDADSLYFSPNNQTYITVTSANNPIPTLRLWRRDGKLLKTLSGQPHEITAMGFSPSGQFMVGDRFGKLLVWSAEGNLIRTLNHGAGIIDIAHRNDGQQLATVGIDQTIKLWRSDGTLIRTLETNQIGRFQFSPDGQLLIAKTIDSTIHIWQADGIPITRIPMGGAFNSFLNFTPDGNRLISSSGSMIYSWNLNLDDLLTQGCNWLGDYFQNHPQELQQLPSCRNQ</sequence>
<feature type="repeat" description="WD" evidence="1">
    <location>
        <begin position="1046"/>
        <end position="1077"/>
    </location>
</feature>
<organism evidence="2 3">
    <name type="scientific">Anabaenopsis circularis NIES-21</name>
    <dbReference type="NCBI Taxonomy" id="1085406"/>
    <lineage>
        <taxon>Bacteria</taxon>
        <taxon>Bacillati</taxon>
        <taxon>Cyanobacteriota</taxon>
        <taxon>Cyanophyceae</taxon>
        <taxon>Nostocales</taxon>
        <taxon>Nodulariaceae</taxon>
        <taxon>Anabaenopsis</taxon>
    </lineage>
</organism>
<dbReference type="Pfam" id="PF14516">
    <property type="entry name" value="AAA_35"/>
    <property type="match status" value="1"/>
</dbReference>
<gene>
    <name evidence="2" type="ORF">NIES21_58120</name>
</gene>
<accession>A0A1Z4GR13</accession>
<evidence type="ECO:0000313" key="3">
    <source>
        <dbReference type="Proteomes" id="UP000218287"/>
    </source>
</evidence>
<proteinExistence type="predicted"/>
<reference evidence="2 3" key="1">
    <citation type="submission" date="2017-06" db="EMBL/GenBank/DDBJ databases">
        <title>Genome sequencing of cyanobaciteial culture collection at National Institute for Environmental Studies (NIES).</title>
        <authorList>
            <person name="Hirose Y."/>
            <person name="Shimura Y."/>
            <person name="Fujisawa T."/>
            <person name="Nakamura Y."/>
            <person name="Kawachi M."/>
        </authorList>
    </citation>
    <scope>NUCLEOTIDE SEQUENCE [LARGE SCALE GENOMIC DNA]</scope>
    <source>
        <strain evidence="2 3">NIES-21</strain>
        <plasmid evidence="3">Plasmid1 dna</plasmid>
    </source>
</reference>
<dbReference type="EMBL" id="AP018175">
    <property type="protein sequence ID" value="BAY19942.1"/>
    <property type="molecule type" value="Genomic_DNA"/>
</dbReference>
<evidence type="ECO:0000256" key="1">
    <source>
        <dbReference type="PROSITE-ProRule" id="PRU00221"/>
    </source>
</evidence>
<dbReference type="InterPro" id="IPR027417">
    <property type="entry name" value="P-loop_NTPase"/>
</dbReference>
<dbReference type="PANTHER" id="PTHR19879:SF9">
    <property type="entry name" value="TRANSCRIPTION INITIATION FACTOR TFIID SUBUNIT 5"/>
    <property type="match status" value="1"/>
</dbReference>
<feature type="repeat" description="WD" evidence="1">
    <location>
        <begin position="768"/>
        <end position="801"/>
    </location>
</feature>
<feature type="repeat" description="WD" evidence="1">
    <location>
        <begin position="600"/>
        <end position="641"/>
    </location>
</feature>
<name>A0A1Z4GR13_9CYAN</name>
<keyword evidence="1" id="KW-0853">WD repeat</keyword>
<geneLocation type="plasmid" evidence="3">
    <name>Plasmid1 dna</name>
</geneLocation>
<dbReference type="InterPro" id="IPR011047">
    <property type="entry name" value="Quinoprotein_ADH-like_sf"/>
</dbReference>
<dbReference type="InterPro" id="IPR001680">
    <property type="entry name" value="WD40_rpt"/>
</dbReference>
<dbReference type="Gene3D" id="3.40.50.300">
    <property type="entry name" value="P-loop containing nucleotide triphosphate hydrolases"/>
    <property type="match status" value="1"/>
</dbReference>
<keyword evidence="2" id="KW-0614">Plasmid</keyword>
<dbReference type="PROSITE" id="PS50294">
    <property type="entry name" value="WD_REPEATS_REGION"/>
    <property type="match status" value="1"/>
</dbReference>
<feature type="repeat" description="WD" evidence="1">
    <location>
        <begin position="1085"/>
        <end position="1117"/>
    </location>
</feature>